<evidence type="ECO:0000313" key="8">
    <source>
        <dbReference type="Proteomes" id="UP000025241"/>
    </source>
</evidence>
<protein>
    <submittedName>
        <fullName evidence="7">RNA polymerase sigma factor rpoD</fullName>
    </submittedName>
</protein>
<dbReference type="GO" id="GO:0003677">
    <property type="term" value="F:DNA binding"/>
    <property type="evidence" value="ECO:0007669"/>
    <property type="project" value="UniProtKB-KW"/>
</dbReference>
<dbReference type="PANTHER" id="PTHR30385">
    <property type="entry name" value="SIGMA FACTOR F FLAGELLAR"/>
    <property type="match status" value="1"/>
</dbReference>
<organism evidence="7 8">
    <name type="scientific">Pseudomonas knackmussii (strain DSM 6978 / CCUG 54928 / LMG 23759 / B13)</name>
    <dbReference type="NCBI Taxonomy" id="1301098"/>
    <lineage>
        <taxon>Bacteria</taxon>
        <taxon>Pseudomonadati</taxon>
        <taxon>Pseudomonadota</taxon>
        <taxon>Gammaproteobacteria</taxon>
        <taxon>Pseudomonadales</taxon>
        <taxon>Pseudomonadaceae</taxon>
        <taxon>Pseudomonas</taxon>
    </lineage>
</organism>
<dbReference type="PRINTS" id="PR00046">
    <property type="entry name" value="SIGMA70FCT"/>
</dbReference>
<dbReference type="SUPFAM" id="SSF88659">
    <property type="entry name" value="Sigma3 and sigma4 domains of RNA polymerase sigma factors"/>
    <property type="match status" value="2"/>
</dbReference>
<dbReference type="InterPro" id="IPR000943">
    <property type="entry name" value="RNA_pol_sigma70"/>
</dbReference>
<evidence type="ECO:0000313" key="7">
    <source>
        <dbReference type="EMBL" id="CDF83883.1"/>
    </source>
</evidence>
<proteinExistence type="predicted"/>
<dbReference type="CDD" id="cd06171">
    <property type="entry name" value="Sigma70_r4"/>
    <property type="match status" value="1"/>
</dbReference>
<dbReference type="GO" id="GO:0003899">
    <property type="term" value="F:DNA-directed RNA polymerase activity"/>
    <property type="evidence" value="ECO:0007669"/>
    <property type="project" value="InterPro"/>
</dbReference>
<dbReference type="NCBIfam" id="TIGR02937">
    <property type="entry name" value="sigma70-ECF"/>
    <property type="match status" value="1"/>
</dbReference>
<dbReference type="GO" id="GO:0016987">
    <property type="term" value="F:sigma factor activity"/>
    <property type="evidence" value="ECO:0007669"/>
    <property type="project" value="UniProtKB-KW"/>
</dbReference>
<dbReference type="eggNOG" id="COG1191">
    <property type="taxonomic scope" value="Bacteria"/>
</dbReference>
<accession>A0A024HHE9</accession>
<dbReference type="GO" id="GO:0006352">
    <property type="term" value="P:DNA-templated transcription initiation"/>
    <property type="evidence" value="ECO:0007669"/>
    <property type="project" value="InterPro"/>
</dbReference>
<reference evidence="7 8" key="2">
    <citation type="submission" date="2014-05" db="EMBL/GenBank/DDBJ databases">
        <title>Genome sequence of the 3-chlorobenzoate degrading bacterium Pseudomonas knackmussii B13 shows multiple evidence for horizontal gene transfer.</title>
        <authorList>
            <person name="Miyazaki R."/>
            <person name="Bertelli C."/>
            <person name="Falquet L."/>
            <person name="Robinson-Rechavi M."/>
            <person name="Gharib W."/>
            <person name="Roy S."/>
            <person name="Van der Meer J.R."/>
        </authorList>
    </citation>
    <scope>NUCLEOTIDE SEQUENCE [LARGE SCALE GENOMIC DNA]</scope>
    <source>
        <strain evidence="7 8">B13</strain>
    </source>
</reference>
<dbReference type="Gene3D" id="1.10.1740.10">
    <property type="match status" value="1"/>
</dbReference>
<dbReference type="HOGENOM" id="CLU_014793_8_1_6"/>
<dbReference type="InterPro" id="IPR014284">
    <property type="entry name" value="RNA_pol_sigma-70_dom"/>
</dbReference>
<dbReference type="InterPro" id="IPR013324">
    <property type="entry name" value="RNA_pol_sigma_r3/r4-like"/>
</dbReference>
<evidence type="ECO:0000259" key="5">
    <source>
        <dbReference type="Pfam" id="PF04542"/>
    </source>
</evidence>
<keyword evidence="8" id="KW-1185">Reference proteome</keyword>
<sequence>MNAHCALDYQNHAPAAGHPAIAPGAEQQWLLRYLPLVKRVVSQLSLQANQVLDREDMEQIGLMGLLESLRRYGTPDEHFAGFAVLRIRGAILDELRRQDWRPRQVRLQAHKVRDSIRELTRRLGRAPSEKEILAHTGLDERGYQDYLQAETSEAIESLDALLGEGLEHLADGESALEVRVLRERMLAQALAQLSERERLVLTLYYQHELSLKEIALVLDVSDARVCQLSKQALNKACRYLSERS</sequence>
<gene>
    <name evidence="7" type="primary">lafS</name>
    <name evidence="7" type="ORF">PKB_2536</name>
</gene>
<dbReference type="EMBL" id="HG322950">
    <property type="protein sequence ID" value="CDF83883.1"/>
    <property type="molecule type" value="Genomic_DNA"/>
</dbReference>
<dbReference type="InterPro" id="IPR013325">
    <property type="entry name" value="RNA_pol_sigma_r2"/>
</dbReference>
<feature type="domain" description="RNA polymerase sigma-70 region 2" evidence="5">
    <location>
        <begin position="32"/>
        <end position="101"/>
    </location>
</feature>
<dbReference type="KEGG" id="pkc:PKB_2536"/>
<keyword evidence="2" id="KW-0731">Sigma factor</keyword>
<dbReference type="OrthoDB" id="9799825at2"/>
<evidence type="ECO:0000256" key="4">
    <source>
        <dbReference type="ARBA" id="ARBA00023163"/>
    </source>
</evidence>
<dbReference type="AlphaFoldDB" id="A0A024HHE9"/>
<name>A0A024HHE9_PSEKB</name>
<dbReference type="InterPro" id="IPR007627">
    <property type="entry name" value="RNA_pol_sigma70_r2"/>
</dbReference>
<dbReference type="SUPFAM" id="SSF88946">
    <property type="entry name" value="Sigma2 domain of RNA polymerase sigma factors"/>
    <property type="match status" value="1"/>
</dbReference>
<dbReference type="Proteomes" id="UP000025241">
    <property type="component" value="Chromosome I"/>
</dbReference>
<evidence type="ECO:0000256" key="3">
    <source>
        <dbReference type="ARBA" id="ARBA00023125"/>
    </source>
</evidence>
<dbReference type="Pfam" id="PF04542">
    <property type="entry name" value="Sigma70_r2"/>
    <property type="match status" value="1"/>
</dbReference>
<keyword evidence="1" id="KW-0805">Transcription regulation</keyword>
<evidence type="ECO:0000256" key="1">
    <source>
        <dbReference type="ARBA" id="ARBA00023015"/>
    </source>
</evidence>
<feature type="domain" description="RNA polymerase sigma-70 region 4" evidence="6">
    <location>
        <begin position="189"/>
        <end position="235"/>
    </location>
</feature>
<dbReference type="InterPro" id="IPR012845">
    <property type="entry name" value="RNA_pol_sigma_FliA_WhiG"/>
</dbReference>
<dbReference type="STRING" id="1301098.PKB_2536"/>
<reference evidence="7 8" key="1">
    <citation type="submission" date="2013-03" db="EMBL/GenBank/DDBJ databases">
        <authorList>
            <person name="Linke B."/>
        </authorList>
    </citation>
    <scope>NUCLEOTIDE SEQUENCE [LARGE SCALE GENOMIC DNA]</scope>
    <source>
        <strain evidence="7 8">B13</strain>
    </source>
</reference>
<dbReference type="Pfam" id="PF04545">
    <property type="entry name" value="Sigma70_r4"/>
    <property type="match status" value="1"/>
</dbReference>
<dbReference type="NCBIfam" id="TIGR02479">
    <property type="entry name" value="FliA_WhiG"/>
    <property type="match status" value="1"/>
</dbReference>
<dbReference type="Gene3D" id="1.20.140.160">
    <property type="match status" value="1"/>
</dbReference>
<keyword evidence="4" id="KW-0804">Transcription</keyword>
<dbReference type="PATRIC" id="fig|1301098.3.peg.2543"/>
<dbReference type="RefSeq" id="WP_043252159.1">
    <property type="nucleotide sequence ID" value="NZ_HG322950.1"/>
</dbReference>
<dbReference type="NCBIfam" id="NF005413">
    <property type="entry name" value="PRK06986.1"/>
    <property type="match status" value="1"/>
</dbReference>
<keyword evidence="3" id="KW-0238">DNA-binding</keyword>
<evidence type="ECO:0000259" key="6">
    <source>
        <dbReference type="Pfam" id="PF04545"/>
    </source>
</evidence>
<dbReference type="PANTHER" id="PTHR30385:SF7">
    <property type="entry name" value="RNA POLYMERASE SIGMA FACTOR FLIA"/>
    <property type="match status" value="1"/>
</dbReference>
<dbReference type="InterPro" id="IPR007630">
    <property type="entry name" value="RNA_pol_sigma70_r4"/>
</dbReference>
<evidence type="ECO:0000256" key="2">
    <source>
        <dbReference type="ARBA" id="ARBA00023082"/>
    </source>
</evidence>